<accession>A0A328NQK4</accession>
<gene>
    <name evidence="2" type="ORF">PSN13_04035</name>
</gene>
<evidence type="ECO:0000256" key="1">
    <source>
        <dbReference type="SAM" id="MobiDB-lite"/>
    </source>
</evidence>
<evidence type="ECO:0000313" key="2">
    <source>
        <dbReference type="EMBL" id="RAO31471.1"/>
    </source>
</evidence>
<organism evidence="2 3">
    <name type="scientific">Micromonospora saelicesensis</name>
    <dbReference type="NCBI Taxonomy" id="285676"/>
    <lineage>
        <taxon>Bacteria</taxon>
        <taxon>Bacillati</taxon>
        <taxon>Actinomycetota</taxon>
        <taxon>Actinomycetes</taxon>
        <taxon>Micromonosporales</taxon>
        <taxon>Micromonosporaceae</taxon>
        <taxon>Micromonospora</taxon>
    </lineage>
</organism>
<reference evidence="2 3" key="1">
    <citation type="submission" date="2018-03" db="EMBL/GenBank/DDBJ databases">
        <title>Defining the species Micromonospora saelicesensis and Micromonospora noduli under the framework of genomics.</title>
        <authorList>
            <person name="Riesco R."/>
            <person name="Trujillo M.E."/>
        </authorList>
    </citation>
    <scope>NUCLEOTIDE SEQUENCE [LARGE SCALE GENOMIC DNA]</scope>
    <source>
        <strain evidence="2 3">PSN13</strain>
    </source>
</reference>
<sequence>MPGRTRANGEGSIFPYRNGFAAYVWVTKPDGRRIRKYVYGKTREAVIRSRRLTGDMQLPGPPSQPTNRDEDSNRRSAGESDRPGDPPHHPHCLPSTRPPGERAAARPATSSGP</sequence>
<proteinExistence type="predicted"/>
<dbReference type="AlphaFoldDB" id="A0A328NQK4"/>
<evidence type="ECO:0000313" key="3">
    <source>
        <dbReference type="Proteomes" id="UP000249419"/>
    </source>
</evidence>
<comment type="caution">
    <text evidence="2">The sequence shown here is derived from an EMBL/GenBank/DDBJ whole genome shotgun (WGS) entry which is preliminary data.</text>
</comment>
<name>A0A328NQK4_9ACTN</name>
<feature type="region of interest" description="Disordered" evidence="1">
    <location>
        <begin position="49"/>
        <end position="113"/>
    </location>
</feature>
<feature type="compositionally biased region" description="Basic and acidic residues" evidence="1">
    <location>
        <begin position="67"/>
        <end position="88"/>
    </location>
</feature>
<protein>
    <submittedName>
        <fullName evidence="2">Uncharacterized protein</fullName>
    </submittedName>
</protein>
<dbReference type="EMBL" id="PYAG01000020">
    <property type="protein sequence ID" value="RAO31471.1"/>
    <property type="molecule type" value="Genomic_DNA"/>
</dbReference>
<dbReference type="Proteomes" id="UP000249419">
    <property type="component" value="Unassembled WGS sequence"/>
</dbReference>